<name>A0A8D8Y1X9_9HEMI</name>
<feature type="chain" id="PRO_5036428887" evidence="2">
    <location>
        <begin position="22"/>
        <end position="163"/>
    </location>
</feature>
<dbReference type="EMBL" id="HBUF01356369">
    <property type="protein sequence ID" value="CAG6717761.1"/>
    <property type="molecule type" value="Transcribed_RNA"/>
</dbReference>
<dbReference type="AlphaFoldDB" id="A0A8D8Y1X9"/>
<dbReference type="PANTHER" id="PTHR11257">
    <property type="entry name" value="CHEMOSENSORY PROTEIN-RELATED"/>
    <property type="match status" value="1"/>
</dbReference>
<evidence type="ECO:0000256" key="2">
    <source>
        <dbReference type="SAM" id="SignalP"/>
    </source>
</evidence>
<dbReference type="Gene3D" id="1.10.2080.10">
    <property type="entry name" value="Insect odorant-binding protein A10/Ejaculatory bulb-specific protein 3"/>
    <property type="match status" value="1"/>
</dbReference>
<dbReference type="InterPro" id="IPR036682">
    <property type="entry name" value="OS_D_A10/PebIII_sf"/>
</dbReference>
<sequence length="163" mass="17199">MKPTPMTLCLCCTLLLATVQSASVTTKPSADTKSEDKPSVTSSSSSSSSSKSSATAAAPAKSAVAPTKSAAAPAKSASSVSDAELDKLLLDRRYLSRQLKCALGEGVCDPVGRRLKSFAPLVLRGNCPQCTPAETRQIQKVLSHVQRNYPKEWAKIIQQFTGN</sequence>
<dbReference type="EMBL" id="HBUF01356368">
    <property type="protein sequence ID" value="CAG6717759.1"/>
    <property type="molecule type" value="Transcribed_RNA"/>
</dbReference>
<dbReference type="InterPro" id="IPR005055">
    <property type="entry name" value="A10/PebIII"/>
</dbReference>
<proteinExistence type="predicted"/>
<feature type="signal peptide" evidence="2">
    <location>
        <begin position="1"/>
        <end position="21"/>
    </location>
</feature>
<keyword evidence="2" id="KW-0732">Signal</keyword>
<accession>A0A8D8Y1X9</accession>
<feature type="region of interest" description="Disordered" evidence="1">
    <location>
        <begin position="24"/>
        <end position="82"/>
    </location>
</feature>
<protein>
    <submittedName>
        <fullName evidence="3">Ejaculatory bulb-specific protein 3</fullName>
    </submittedName>
</protein>
<evidence type="ECO:0000313" key="3">
    <source>
        <dbReference type="EMBL" id="CAG6717763.1"/>
    </source>
</evidence>
<dbReference type="EMBL" id="HBUF01356370">
    <property type="protein sequence ID" value="CAG6717763.1"/>
    <property type="molecule type" value="Transcribed_RNA"/>
</dbReference>
<organism evidence="3">
    <name type="scientific">Cacopsylla melanoneura</name>
    <dbReference type="NCBI Taxonomy" id="428564"/>
    <lineage>
        <taxon>Eukaryota</taxon>
        <taxon>Metazoa</taxon>
        <taxon>Ecdysozoa</taxon>
        <taxon>Arthropoda</taxon>
        <taxon>Hexapoda</taxon>
        <taxon>Insecta</taxon>
        <taxon>Pterygota</taxon>
        <taxon>Neoptera</taxon>
        <taxon>Paraneoptera</taxon>
        <taxon>Hemiptera</taxon>
        <taxon>Sternorrhyncha</taxon>
        <taxon>Psylloidea</taxon>
        <taxon>Psyllidae</taxon>
        <taxon>Psyllinae</taxon>
        <taxon>Cacopsylla</taxon>
    </lineage>
</organism>
<feature type="compositionally biased region" description="Low complexity" evidence="1">
    <location>
        <begin position="39"/>
        <end position="81"/>
    </location>
</feature>
<dbReference type="EMBL" id="HBUF01356367">
    <property type="protein sequence ID" value="CAG6717757.1"/>
    <property type="molecule type" value="Transcribed_RNA"/>
</dbReference>
<dbReference type="SUPFAM" id="SSF100910">
    <property type="entry name" value="Chemosensory protein Csp2"/>
    <property type="match status" value="1"/>
</dbReference>
<dbReference type="PANTHER" id="PTHR11257:SF11">
    <property type="entry name" value="CHEMOSENSORY PROTEIN 17"/>
    <property type="match status" value="1"/>
</dbReference>
<reference evidence="3" key="1">
    <citation type="submission" date="2021-05" db="EMBL/GenBank/DDBJ databases">
        <authorList>
            <person name="Alioto T."/>
            <person name="Alioto T."/>
            <person name="Gomez Garrido J."/>
        </authorList>
    </citation>
    <scope>NUCLEOTIDE SEQUENCE</scope>
</reference>
<evidence type="ECO:0000256" key="1">
    <source>
        <dbReference type="SAM" id="MobiDB-lite"/>
    </source>
</evidence>
<dbReference type="Pfam" id="PF03392">
    <property type="entry name" value="OS-D"/>
    <property type="match status" value="1"/>
</dbReference>